<comment type="caution">
    <text evidence="10">Lacks conserved residue(s) required for the propagation of feature annotation.</text>
</comment>
<evidence type="ECO:0000256" key="6">
    <source>
        <dbReference type="ARBA" id="ARBA00022927"/>
    </source>
</evidence>
<dbReference type="GO" id="GO:0005886">
    <property type="term" value="C:plasma membrane"/>
    <property type="evidence" value="ECO:0007669"/>
    <property type="project" value="UniProtKB-SubCell"/>
</dbReference>
<dbReference type="InterPro" id="IPR001036">
    <property type="entry name" value="Acrflvin-R"/>
</dbReference>
<dbReference type="RefSeq" id="WP_008871589.1">
    <property type="nucleotide sequence ID" value="NZ_ACJN02000004.1"/>
</dbReference>
<dbReference type="InterPro" id="IPR005791">
    <property type="entry name" value="SecD"/>
</dbReference>
<dbReference type="FunFam" id="1.20.1640.10:FF:000004">
    <property type="entry name" value="Protein translocase subunit SecD"/>
    <property type="match status" value="1"/>
</dbReference>
<comment type="subcellular location">
    <subcellularLocation>
        <location evidence="1 10">Cell membrane</location>
        <topology evidence="1 10">Multi-pass membrane protein</topology>
    </subcellularLocation>
</comment>
<dbReference type="PANTHER" id="PTHR30081:SF1">
    <property type="entry name" value="PROTEIN TRANSLOCASE SUBUNIT SECD"/>
    <property type="match status" value="1"/>
</dbReference>
<dbReference type="GO" id="GO:0065002">
    <property type="term" value="P:intracellular protein transmembrane transport"/>
    <property type="evidence" value="ECO:0007669"/>
    <property type="project" value="UniProtKB-UniRule"/>
</dbReference>
<dbReference type="Gene3D" id="3.30.70.3400">
    <property type="match status" value="2"/>
</dbReference>
<keyword evidence="15" id="KW-1185">Reference proteome</keyword>
<dbReference type="OrthoDB" id="9805019at2"/>
<dbReference type="InterPro" id="IPR022813">
    <property type="entry name" value="SecD/SecF_arch_bac"/>
</dbReference>
<dbReference type="AlphaFoldDB" id="D6SUB6"/>
<dbReference type="Gene3D" id="3.30.1360.200">
    <property type="match status" value="1"/>
</dbReference>
<comment type="subunit">
    <text evidence="10">Forms a complex with SecF. Part of the essential Sec protein translocation apparatus which comprises SecA, SecYEG and auxiliary proteins SecDF. Other proteins may also be involved.</text>
</comment>
<keyword evidence="6 10" id="KW-0653">Protein transport</keyword>
<evidence type="ECO:0000256" key="4">
    <source>
        <dbReference type="ARBA" id="ARBA00022519"/>
    </source>
</evidence>
<feature type="transmembrane region" description="Helical" evidence="10">
    <location>
        <begin position="400"/>
        <end position="418"/>
    </location>
</feature>
<keyword evidence="4" id="KW-0997">Cell inner membrane</keyword>
<keyword evidence="8 10" id="KW-0811">Translocation</keyword>
<dbReference type="Pfam" id="PF22599">
    <property type="entry name" value="SecDF_P1_head"/>
    <property type="match status" value="1"/>
</dbReference>
<evidence type="ECO:0000313" key="15">
    <source>
        <dbReference type="Proteomes" id="UP000005496"/>
    </source>
</evidence>
<dbReference type="Proteomes" id="UP000005496">
    <property type="component" value="Unassembled WGS sequence"/>
</dbReference>
<evidence type="ECO:0000256" key="2">
    <source>
        <dbReference type="ARBA" id="ARBA00022448"/>
    </source>
</evidence>
<protein>
    <recommendedName>
        <fullName evidence="10">Protein translocase subunit SecD</fullName>
    </recommendedName>
</protein>
<keyword evidence="7 10" id="KW-1133">Transmembrane helix</keyword>
<proteinExistence type="inferred from homology"/>
<accession>D6SUB6</accession>
<dbReference type="FunFam" id="3.30.1360.200:FF:000002">
    <property type="entry name" value="Preprotein translocase subunit SecD"/>
    <property type="match status" value="1"/>
</dbReference>
<evidence type="ECO:0000256" key="8">
    <source>
        <dbReference type="ARBA" id="ARBA00023010"/>
    </source>
</evidence>
<feature type="domain" description="SecDF P1 head subdomain" evidence="13">
    <location>
        <begin position="245"/>
        <end position="350"/>
    </location>
</feature>
<dbReference type="InterPro" id="IPR022646">
    <property type="entry name" value="SecD/SecF_CS"/>
</dbReference>
<keyword evidence="5 10" id="KW-0812">Transmembrane</keyword>
<feature type="transmembrane region" description="Helical" evidence="10">
    <location>
        <begin position="495"/>
        <end position="519"/>
    </location>
</feature>
<dbReference type="eggNOG" id="COG0342">
    <property type="taxonomic scope" value="Bacteria"/>
</dbReference>
<feature type="transmembrane region" description="Helical" evidence="10">
    <location>
        <begin position="464"/>
        <end position="489"/>
    </location>
</feature>
<evidence type="ECO:0000256" key="7">
    <source>
        <dbReference type="ARBA" id="ARBA00022989"/>
    </source>
</evidence>
<dbReference type="GO" id="GO:0015450">
    <property type="term" value="F:protein-transporting ATPase activity"/>
    <property type="evidence" value="ECO:0007669"/>
    <property type="project" value="InterPro"/>
</dbReference>
<dbReference type="EMBL" id="ACJN02000004">
    <property type="protein sequence ID" value="EFI32896.1"/>
    <property type="molecule type" value="Genomic_DNA"/>
</dbReference>
<dbReference type="InterPro" id="IPR048634">
    <property type="entry name" value="SecD_SecF_C"/>
</dbReference>
<dbReference type="NCBIfam" id="TIGR01129">
    <property type="entry name" value="secD"/>
    <property type="match status" value="1"/>
</dbReference>
<dbReference type="GO" id="GO:0006605">
    <property type="term" value="P:protein targeting"/>
    <property type="evidence" value="ECO:0007669"/>
    <property type="project" value="UniProtKB-UniRule"/>
</dbReference>
<dbReference type="NCBIfam" id="TIGR00916">
    <property type="entry name" value="2A0604s01"/>
    <property type="match status" value="1"/>
</dbReference>
<evidence type="ECO:0000259" key="11">
    <source>
        <dbReference type="Pfam" id="PF02355"/>
    </source>
</evidence>
<feature type="transmembrane region" description="Helical" evidence="10">
    <location>
        <begin position="424"/>
        <end position="443"/>
    </location>
</feature>
<dbReference type="InterPro" id="IPR048631">
    <property type="entry name" value="SecD_1st"/>
</dbReference>
<gene>
    <name evidence="10" type="primary">secD</name>
    <name evidence="14" type="ORF">Dthio_PD0210</name>
</gene>
<name>D6SUB6_9BACT</name>
<dbReference type="GO" id="GO:0043952">
    <property type="term" value="P:protein transport by the Sec complex"/>
    <property type="evidence" value="ECO:0007669"/>
    <property type="project" value="UniProtKB-UniRule"/>
</dbReference>
<feature type="transmembrane region" description="Helical" evidence="10">
    <location>
        <begin position="372"/>
        <end position="393"/>
    </location>
</feature>
<dbReference type="Pfam" id="PF02355">
    <property type="entry name" value="SecD_SecF_C"/>
    <property type="match status" value="1"/>
</dbReference>
<dbReference type="PANTHER" id="PTHR30081">
    <property type="entry name" value="PROTEIN-EXPORT MEMBRANE PROTEIN SEC"/>
    <property type="match status" value="1"/>
</dbReference>
<keyword evidence="9 10" id="KW-0472">Membrane</keyword>
<feature type="domain" description="Protein translocase subunit SecDF P1" evidence="12">
    <location>
        <begin position="155"/>
        <end position="214"/>
    </location>
</feature>
<feature type="domain" description="Protein export membrane protein SecD/SecF C-terminal" evidence="11">
    <location>
        <begin position="353"/>
        <end position="520"/>
    </location>
</feature>
<evidence type="ECO:0000256" key="10">
    <source>
        <dbReference type="HAMAP-Rule" id="MF_01463"/>
    </source>
</evidence>
<sequence length="534" mass="59099">MKANLRWKIPIILLVLLVSLAFFLPTFSKVKDSRIGEYLPDRQLNLGLDLQGGIHLLLNVEVEKAMERSLSQAGLDIRDDARENQIHVLRPSVNEDTKLEFTLLRSEQQGELEQLLSDRHPNLQIVDTEALEDDRIRYIMDYVPELKDEMHEMTMDQAVKTIRNRIDQFGLAEPDIRKQEENRVQVQLPGMDDPDRAIEIVGQTAHLEFKLVDEDADVRRAEEDGVVPPGSRLYYQVTEGPDDTESKQPIVLKDDTLMSGEHITNAHTAFDERNNPYVSLTFDSRGASIFERITGENIQERLAIVLDGEVYSTPVIQERISGGRASITGQFTVQEAHDLSVVLRAGALPAPVHIMEERTVGPSLGQESIERGVNSALIGGALVVAFIIFYYGFAGVVANTVLALNIILILAGLAGFGATLTLPGIAGIILTIGIAVDANVLIFERIREELRRGLSPRAAVQEGYNRATLTILDANVTTVIAAMILYQFGTGPVRGFAVTLTLGILASMFTAIFVSRVIFDIWIASRKPQTALNI</sequence>
<evidence type="ECO:0000313" key="14">
    <source>
        <dbReference type="EMBL" id="EFI32896.1"/>
    </source>
</evidence>
<dbReference type="HAMAP" id="MF_01463_B">
    <property type="entry name" value="SecD_B"/>
    <property type="match status" value="1"/>
</dbReference>
<dbReference type="SUPFAM" id="SSF82866">
    <property type="entry name" value="Multidrug efflux transporter AcrB transmembrane domain"/>
    <property type="match status" value="1"/>
</dbReference>
<dbReference type="Pfam" id="PF21760">
    <property type="entry name" value="SecD_1st"/>
    <property type="match status" value="1"/>
</dbReference>
<dbReference type="InterPro" id="IPR055344">
    <property type="entry name" value="SecD_SecF_C_bact"/>
</dbReference>
<dbReference type="InterPro" id="IPR054384">
    <property type="entry name" value="SecDF_P1_head"/>
</dbReference>
<evidence type="ECO:0000256" key="1">
    <source>
        <dbReference type="ARBA" id="ARBA00004651"/>
    </source>
</evidence>
<dbReference type="Gene3D" id="1.20.1640.10">
    <property type="entry name" value="Multidrug efflux transporter AcrB transmembrane domain"/>
    <property type="match status" value="1"/>
</dbReference>
<evidence type="ECO:0000256" key="5">
    <source>
        <dbReference type="ARBA" id="ARBA00022692"/>
    </source>
</evidence>
<keyword evidence="2 10" id="KW-0813">Transport</keyword>
<comment type="similarity">
    <text evidence="10">Belongs to the SecD/SecF family. SecD subfamily.</text>
</comment>
<evidence type="ECO:0000259" key="12">
    <source>
        <dbReference type="Pfam" id="PF21760"/>
    </source>
</evidence>
<evidence type="ECO:0000256" key="9">
    <source>
        <dbReference type="ARBA" id="ARBA00023136"/>
    </source>
</evidence>
<evidence type="ECO:0000259" key="13">
    <source>
        <dbReference type="Pfam" id="PF22599"/>
    </source>
</evidence>
<reference evidence="14" key="1">
    <citation type="submission" date="2010-05" db="EMBL/GenBank/DDBJ databases">
        <title>The draft genome of Desulfonatronospira thiodismutans ASO3-1.</title>
        <authorList>
            <consortium name="US DOE Joint Genome Institute (JGI-PGF)"/>
            <person name="Lucas S."/>
            <person name="Copeland A."/>
            <person name="Lapidus A."/>
            <person name="Cheng J.-F."/>
            <person name="Bruce D."/>
            <person name="Goodwin L."/>
            <person name="Pitluck S."/>
            <person name="Chertkov O."/>
            <person name="Brettin T."/>
            <person name="Detter J.C."/>
            <person name="Han C."/>
            <person name="Land M.L."/>
            <person name="Hauser L."/>
            <person name="Kyrpides N."/>
            <person name="Mikhailova N."/>
            <person name="Muyzer G."/>
            <person name="Woyke T."/>
        </authorList>
    </citation>
    <scope>NUCLEOTIDE SEQUENCE [LARGE SCALE GENOMIC DNA]</scope>
    <source>
        <strain evidence="14">ASO3-1</strain>
    </source>
</reference>
<evidence type="ECO:0000256" key="3">
    <source>
        <dbReference type="ARBA" id="ARBA00022475"/>
    </source>
</evidence>
<dbReference type="PRINTS" id="PR00702">
    <property type="entry name" value="ACRIFLAVINRP"/>
</dbReference>
<comment type="caution">
    <text evidence="14">The sequence shown here is derived from an EMBL/GenBank/DDBJ whole genome shotgun (WGS) entry which is preliminary data.</text>
</comment>
<organism evidence="14 15">
    <name type="scientific">Desulfonatronospira thiodismutans ASO3-1</name>
    <dbReference type="NCBI Taxonomy" id="555779"/>
    <lineage>
        <taxon>Bacteria</taxon>
        <taxon>Pseudomonadati</taxon>
        <taxon>Thermodesulfobacteriota</taxon>
        <taxon>Desulfovibrionia</taxon>
        <taxon>Desulfovibrionales</taxon>
        <taxon>Desulfonatronovibrionaceae</taxon>
        <taxon>Desulfonatronospira</taxon>
    </lineage>
</organism>
<comment type="function">
    <text evidence="10">Part of the Sec protein translocase complex. Interacts with the SecYEG preprotein conducting channel. SecDF uses the proton motive force (PMF) to complete protein translocation after the ATP-dependent function of SecA.</text>
</comment>
<dbReference type="Pfam" id="PF07549">
    <property type="entry name" value="Sec_GG"/>
    <property type="match status" value="1"/>
</dbReference>
<keyword evidence="3 10" id="KW-1003">Cell membrane</keyword>